<feature type="compositionally biased region" description="Polar residues" evidence="2">
    <location>
        <begin position="322"/>
        <end position="334"/>
    </location>
</feature>
<evidence type="ECO:0000256" key="2">
    <source>
        <dbReference type="SAM" id="MobiDB-lite"/>
    </source>
</evidence>
<evidence type="ECO:0000256" key="3">
    <source>
        <dbReference type="SAM" id="Phobius"/>
    </source>
</evidence>
<dbReference type="NCBIfam" id="TIGR03505">
    <property type="entry name" value="FimV_core"/>
    <property type="match status" value="1"/>
</dbReference>
<feature type="region of interest" description="Disordered" evidence="2">
    <location>
        <begin position="1329"/>
        <end position="1350"/>
    </location>
</feature>
<dbReference type="InterPro" id="IPR038440">
    <property type="entry name" value="FimV_C_sf"/>
</dbReference>
<feature type="compositionally biased region" description="Polar residues" evidence="2">
    <location>
        <begin position="1332"/>
        <end position="1342"/>
    </location>
</feature>
<evidence type="ECO:0000256" key="1">
    <source>
        <dbReference type="SAM" id="Coils"/>
    </source>
</evidence>
<gene>
    <name evidence="5" type="ORF">L2689_13060</name>
</gene>
<feature type="region of interest" description="Disordered" evidence="2">
    <location>
        <begin position="889"/>
        <end position="961"/>
    </location>
</feature>
<keyword evidence="3" id="KW-1133">Transmembrane helix</keyword>
<dbReference type="InterPro" id="IPR020012">
    <property type="entry name" value="LysM_FimV"/>
</dbReference>
<feature type="region of interest" description="Disordered" evidence="2">
    <location>
        <begin position="126"/>
        <end position="147"/>
    </location>
</feature>
<feature type="region of interest" description="Disordered" evidence="2">
    <location>
        <begin position="317"/>
        <end position="341"/>
    </location>
</feature>
<feature type="region of interest" description="Disordered" evidence="2">
    <location>
        <begin position="416"/>
        <end position="545"/>
    </location>
</feature>
<feature type="compositionally biased region" description="Acidic residues" evidence="2">
    <location>
        <begin position="931"/>
        <end position="950"/>
    </location>
</feature>
<evidence type="ECO:0008006" key="7">
    <source>
        <dbReference type="Google" id="ProtNLM"/>
    </source>
</evidence>
<evidence type="ECO:0000313" key="5">
    <source>
        <dbReference type="EMBL" id="MCL1118165.1"/>
    </source>
</evidence>
<keyword evidence="3" id="KW-0812">Transmembrane</keyword>
<feature type="compositionally biased region" description="Basic and acidic residues" evidence="2">
    <location>
        <begin position="920"/>
        <end position="930"/>
    </location>
</feature>
<keyword evidence="6" id="KW-1185">Reference proteome</keyword>
<protein>
    <recommendedName>
        <fullName evidence="7">Pilus assembly protein FimV</fullName>
    </recommendedName>
</protein>
<feature type="compositionally biased region" description="Acidic residues" evidence="2">
    <location>
        <begin position="1012"/>
        <end position="1026"/>
    </location>
</feature>
<keyword evidence="4" id="KW-0732">Signal</keyword>
<feature type="region of interest" description="Disordered" evidence="2">
    <location>
        <begin position="1012"/>
        <end position="1047"/>
    </location>
</feature>
<reference evidence="5 6" key="1">
    <citation type="submission" date="2022-01" db="EMBL/GenBank/DDBJ databases">
        <title>Whole genome-based taxonomy of the Shewanellaceae.</title>
        <authorList>
            <person name="Martin-Rodriguez A.J."/>
        </authorList>
    </citation>
    <scope>NUCLEOTIDE SEQUENCE [LARGE SCALE GENOMIC DNA]</scope>
    <source>
        <strain evidence="5 6">JCM 17801</strain>
    </source>
</reference>
<feature type="compositionally biased region" description="Acidic residues" evidence="2">
    <location>
        <begin position="899"/>
        <end position="911"/>
    </location>
</feature>
<feature type="transmembrane region" description="Helical" evidence="3">
    <location>
        <begin position="289"/>
        <end position="309"/>
    </location>
</feature>
<dbReference type="EMBL" id="JAKILK010000007">
    <property type="protein sequence ID" value="MCL1118165.1"/>
    <property type="molecule type" value="Genomic_DNA"/>
</dbReference>
<feature type="signal peptide" evidence="4">
    <location>
        <begin position="1"/>
        <end position="20"/>
    </location>
</feature>
<sequence>MTSRTSYWVGLLLCATTAISASQLIASAQADTLKITGPNGEVKQARQYGPTTPSDTFWSIAQKVRPNDKVTIYQVMSALFDANPHAFSGNNYNTLEKGMILIIPSAEVMAAIPKAQAKLRAERDDRLARTAKTTTKPALTPRPAVNTDAVKQVQAKPLTPEKPLQITPQQPSQVANNESLNAAKTNQITELNNQLDKANNKTLMLTDELARAQDQLMATRSDNQVLKQKVEELSQIISNLEEDVQLQLEKQQLLVNKNEMLAAELEEANKPPVEQPTDFWRNLTNNTGLLIGAAALPILLLFGIIFLILRRRSSAKDEPKSVSETASETKTAVSDANDDNDLEDLAVHLDSDDEESIDDLLDLDSLDMQPETELHIDDEQMDMASAMFIEEPETSVEPETEDDVTSLDDLWAEAMEEQDSELDPLETDEDLDSLLDGLDDNDVAEPSVSSGPEDDLEALLADLDKDLPEDIIDEPQSSASTEQDNIDDLLAGFDMPADDINEPETPVDNPNSQDVDDDDIDSLLTGFDVEDNGDVATESSDKDESIADMADELESENAVNSAEADEDIDALLASFDVQDTDDTSDSKADDNEDLANAIAAELESDDDLASKDVEVDADDDIDALLASFDVQDADGTPDSTADGNEDLADAIAAELESDDDLASKDVEVDADDDIDALLASFDTSTEAPDSKADDDNEDLADAIAAELESDDDLTSKEVEVDADDDIDALLASFDTPTEAPDITTDDSEDLADAIAAELESDDDLISKAVDVAEDDDLDALLASFDASAETEAPASTADDSEDLADAIAAELESDDDLTSKAVDVAEDDDLDALLASFDASAETDTLEGTADDSADLADAIAAELESDDELTSKADDVTEDDDLDALLASFDAPANSEKVDDDISGLDEVELEPSAIDETVQDRDANKLTPEDAETEVNEVLADNELETDNALESPLSVQSDDVDGLLTSLTADAEDIAEEALDFDEVPENDHRLDSLLADLELASMEDDADDSLQLDTLDDDESDDLSGLIAELEQANEPAASHEELDLNTLESELVKAEDTTDETTRSVGAIDDSMLSDAENELDALLANMGADEVDLPALQDEDAADFDSLSFESDLDSEPVPDVDINKIKGTNVRAEKDSGFFNDLKAAKKSQENILDWETDIFNSATKSSSNDESISNLSTKDDEIDLSEDDLTEFSLSDDYTADDDFVLDDDALTVEQALAALDKEEGQATSPQISEAELTNFERENGFIDINKLLNDADEDDSSVSDNYKDVDVDMGDVESLLGNANMVDVDDEENSVNAKLDLARAYIEIEDQDSAKALLKEVQSDGNSRQQAEANSLLKKLT</sequence>
<dbReference type="NCBIfam" id="TIGR03504">
    <property type="entry name" value="FimV_Cterm"/>
    <property type="match status" value="1"/>
</dbReference>
<accession>A0ABT0L3R4</accession>
<comment type="caution">
    <text evidence="5">The sequence shown here is derived from an EMBL/GenBank/DDBJ whole genome shotgun (WGS) entry which is preliminary data.</text>
</comment>
<name>A0ABT0L3R4_9GAMM</name>
<keyword evidence="1" id="KW-0175">Coiled coil</keyword>
<dbReference type="RefSeq" id="WP_188842797.1">
    <property type="nucleotide sequence ID" value="NZ_BMOT01000010.1"/>
</dbReference>
<dbReference type="Gene3D" id="1.20.58.2200">
    <property type="match status" value="1"/>
</dbReference>
<evidence type="ECO:0000256" key="4">
    <source>
        <dbReference type="SAM" id="SignalP"/>
    </source>
</evidence>
<dbReference type="Proteomes" id="UP001203212">
    <property type="component" value="Unassembled WGS sequence"/>
</dbReference>
<proteinExistence type="predicted"/>
<feature type="compositionally biased region" description="Acidic residues" evidence="2">
    <location>
        <begin position="416"/>
        <end position="443"/>
    </location>
</feature>
<feature type="chain" id="PRO_5046113109" description="Pilus assembly protein FimV" evidence="4">
    <location>
        <begin position="21"/>
        <end position="1350"/>
    </location>
</feature>
<feature type="coiled-coil region" evidence="1">
    <location>
        <begin position="181"/>
        <end position="268"/>
    </location>
</feature>
<feature type="compositionally biased region" description="Low complexity" evidence="2">
    <location>
        <begin position="130"/>
        <end position="144"/>
    </location>
</feature>
<organism evidence="5 6">
    <name type="scientific">Shewanella aestuarii</name>
    <dbReference type="NCBI Taxonomy" id="1028752"/>
    <lineage>
        <taxon>Bacteria</taxon>
        <taxon>Pseudomonadati</taxon>
        <taxon>Pseudomonadota</taxon>
        <taxon>Gammaproteobacteria</taxon>
        <taxon>Alteromonadales</taxon>
        <taxon>Shewanellaceae</taxon>
        <taxon>Shewanella</taxon>
    </lineage>
</organism>
<evidence type="ECO:0000313" key="6">
    <source>
        <dbReference type="Proteomes" id="UP001203212"/>
    </source>
</evidence>
<dbReference type="InterPro" id="IPR020011">
    <property type="entry name" value="FimV_C"/>
</dbReference>
<keyword evidence="3" id="KW-0472">Membrane</keyword>